<evidence type="ECO:0000256" key="1">
    <source>
        <dbReference type="SAM" id="Phobius"/>
    </source>
</evidence>
<protein>
    <submittedName>
        <fullName evidence="2">Uncharacterized protein</fullName>
    </submittedName>
</protein>
<dbReference type="EMBL" id="FLUL01000001">
    <property type="protein sequence ID" value="SBV92696.1"/>
    <property type="molecule type" value="Genomic_DNA"/>
</dbReference>
<gene>
    <name evidence="2" type="ORF">KL86DYS2_10408</name>
</gene>
<keyword evidence="1" id="KW-0812">Transmembrane</keyword>
<accession>A0A212IZR4</accession>
<keyword evidence="1" id="KW-1133">Transmembrane helix</keyword>
<evidence type="ECO:0000313" key="2">
    <source>
        <dbReference type="EMBL" id="SBV92696.1"/>
    </source>
</evidence>
<organism evidence="2">
    <name type="scientific">uncultured Dysgonomonas sp</name>
    <dbReference type="NCBI Taxonomy" id="206096"/>
    <lineage>
        <taxon>Bacteria</taxon>
        <taxon>Pseudomonadati</taxon>
        <taxon>Bacteroidota</taxon>
        <taxon>Bacteroidia</taxon>
        <taxon>Bacteroidales</taxon>
        <taxon>Dysgonomonadaceae</taxon>
        <taxon>Dysgonomonas</taxon>
        <taxon>environmental samples</taxon>
    </lineage>
</organism>
<proteinExistence type="predicted"/>
<reference evidence="2" key="1">
    <citation type="submission" date="2016-04" db="EMBL/GenBank/DDBJ databases">
        <authorList>
            <person name="Evans L.H."/>
            <person name="Alamgir A."/>
            <person name="Owens N."/>
            <person name="Weber N.D."/>
            <person name="Virtaneva K."/>
            <person name="Barbian K."/>
            <person name="Babar A."/>
            <person name="Rosenke K."/>
        </authorList>
    </citation>
    <scope>NUCLEOTIDE SEQUENCE</scope>
    <source>
        <strain evidence="2">86-2</strain>
    </source>
</reference>
<keyword evidence="1" id="KW-0472">Membrane</keyword>
<name>A0A212IZR4_9BACT</name>
<sequence>MKLKDDTFLNTIRQNTHKQNTINTLAMYIIFIIHCTFLNIFLYL</sequence>
<feature type="transmembrane region" description="Helical" evidence="1">
    <location>
        <begin position="21"/>
        <end position="43"/>
    </location>
</feature>
<dbReference type="AlphaFoldDB" id="A0A212IZR4"/>